<feature type="transmembrane region" description="Helical" evidence="1">
    <location>
        <begin position="34"/>
        <end position="53"/>
    </location>
</feature>
<proteinExistence type="predicted"/>
<keyword evidence="1" id="KW-0812">Transmembrane</keyword>
<keyword evidence="1" id="KW-1133">Transmembrane helix</keyword>
<accession>A0A0F9FE56</accession>
<comment type="caution">
    <text evidence="2">The sequence shown here is derived from an EMBL/GenBank/DDBJ whole genome shotgun (WGS) entry which is preliminary data.</text>
</comment>
<dbReference type="AlphaFoldDB" id="A0A0F9FE56"/>
<name>A0A0F9FE56_9ZZZZ</name>
<reference evidence="2" key="1">
    <citation type="journal article" date="2015" name="Nature">
        <title>Complex archaea that bridge the gap between prokaryotes and eukaryotes.</title>
        <authorList>
            <person name="Spang A."/>
            <person name="Saw J.H."/>
            <person name="Jorgensen S.L."/>
            <person name="Zaremba-Niedzwiedzka K."/>
            <person name="Martijn J."/>
            <person name="Lind A.E."/>
            <person name="van Eijk R."/>
            <person name="Schleper C."/>
            <person name="Guy L."/>
            <person name="Ettema T.J."/>
        </authorList>
    </citation>
    <scope>NUCLEOTIDE SEQUENCE</scope>
</reference>
<feature type="transmembrane region" description="Helical" evidence="1">
    <location>
        <begin position="12"/>
        <end position="28"/>
    </location>
</feature>
<dbReference type="EMBL" id="LAZR01021634">
    <property type="protein sequence ID" value="KKL84684.1"/>
    <property type="molecule type" value="Genomic_DNA"/>
</dbReference>
<evidence type="ECO:0000256" key="1">
    <source>
        <dbReference type="SAM" id="Phobius"/>
    </source>
</evidence>
<organism evidence="2">
    <name type="scientific">marine sediment metagenome</name>
    <dbReference type="NCBI Taxonomy" id="412755"/>
    <lineage>
        <taxon>unclassified sequences</taxon>
        <taxon>metagenomes</taxon>
        <taxon>ecological metagenomes</taxon>
    </lineage>
</organism>
<evidence type="ECO:0000313" key="2">
    <source>
        <dbReference type="EMBL" id="KKL84684.1"/>
    </source>
</evidence>
<gene>
    <name evidence="2" type="ORF">LCGC14_1962250</name>
</gene>
<keyword evidence="1" id="KW-0472">Membrane</keyword>
<protein>
    <submittedName>
        <fullName evidence="2">Uncharacterized protein</fullName>
    </submittedName>
</protein>
<sequence length="54" mass="5917">MLQTILTYCQPLTVIVFVVSGIVSLLLGLKVQGAINLCLAVTNLFIFYGAKFLR</sequence>